<dbReference type="RefSeq" id="WP_013583252.1">
    <property type="nucleotide sequence ID" value="NC_015125.1"/>
</dbReference>
<sequence length="651" mass="68233">MDITAPANGRPTSVVSSWGVPWPSDDDLLAEADSVWAIEHGLADPGPFSDPISGENGSVDLAGEVGFEGELSPAGLLEQLTHQVRDRHRATAAEYRLIALLLRAAAADPVPWVGPDPTLDVEWSDSRRRSVAAVRRDRRDMAERAVVAEIATRLRLSEQTVRTRAAHAEMLQSRCPEVWTAFSDGLLSERHAVEAARLATSLPDEAPAESTLGCDDPVPDAEQSEVLAEGLLAGVTSVPDPSANSSDEAPSAPEAHESWRAFDEGALDRALRLPPARFSVAARALRERVHSESLEARHRRAARDRGVWVTPELDGMATLTALLPADRAHAALTCVDRIARHLRVAPDEERTLAQLRADAVADLLTSGAPTSAGLSAGDALITPRAPTSAGAPAVAGTRPAAHARPAAHPRPAEGVATAEGARSAAGAPPGTGARPAAGAPPTGGAPPAAGAAPAASGPPAADPLSVDDADAPGDARGGPARETPPSTSFAARPDRRPTVVVTVPALTLLGAGTEPATLDGYGPIDLDTARRLAGEARSWVRVLTHPLTGVPLALDRSTYRVPTALRRWLGVTSPTCVFPGCGRAARDCDLDHLTAWRDGGATDDDNLAPECRHHHRLRHESQWEPSRDPGTGEMRWTSPLGAEIPEGPPPF</sequence>
<dbReference type="InterPro" id="IPR003615">
    <property type="entry name" value="HNH_nuc"/>
</dbReference>
<dbReference type="SMART" id="SM00507">
    <property type="entry name" value="HNHc"/>
    <property type="match status" value="1"/>
</dbReference>
<reference evidence="3 4" key="1">
    <citation type="journal article" date="2011" name="J. Bacteriol.">
        <title>Genome sequence of Microbacterium testaceum StLB037, an N-acylhomoserine lactone-degrading bacterium isolated from potato leaves.</title>
        <authorList>
            <person name="Morohoshi T."/>
            <person name="Wang W.-Z."/>
            <person name="Someya N."/>
            <person name="Ikeda T."/>
        </authorList>
    </citation>
    <scope>NUCLEOTIDE SEQUENCE [LARGE SCALE GENOMIC DNA]</scope>
    <source>
        <strain evidence="3 4">StLB037</strain>
    </source>
</reference>
<gene>
    <name evidence="3" type="ordered locus">MTES_0161</name>
</gene>
<dbReference type="Proteomes" id="UP000008975">
    <property type="component" value="Chromosome"/>
</dbReference>
<organism evidence="3 4">
    <name type="scientific">Microbacterium testaceum (strain StLB037)</name>
    <dbReference type="NCBI Taxonomy" id="979556"/>
    <lineage>
        <taxon>Bacteria</taxon>
        <taxon>Bacillati</taxon>
        <taxon>Actinomycetota</taxon>
        <taxon>Actinomycetes</taxon>
        <taxon>Micrococcales</taxon>
        <taxon>Microbacteriaceae</taxon>
        <taxon>Microbacterium</taxon>
    </lineage>
</organism>
<feature type="region of interest" description="Disordered" evidence="1">
    <location>
        <begin position="619"/>
        <end position="651"/>
    </location>
</feature>
<dbReference type="STRING" id="979556.MTES_0161"/>
<dbReference type="HOGENOM" id="CLU_021786_4_0_11"/>
<dbReference type="eggNOG" id="COG1403">
    <property type="taxonomic scope" value="Bacteria"/>
</dbReference>
<dbReference type="EMBL" id="AP012052">
    <property type="protein sequence ID" value="BAJ73125.1"/>
    <property type="molecule type" value="Genomic_DNA"/>
</dbReference>
<feature type="region of interest" description="Disordered" evidence="1">
    <location>
        <begin position="383"/>
        <end position="496"/>
    </location>
</feature>
<dbReference type="AlphaFoldDB" id="E8N8A5"/>
<evidence type="ECO:0000259" key="2">
    <source>
        <dbReference type="SMART" id="SM00507"/>
    </source>
</evidence>
<dbReference type="Gene3D" id="1.10.30.50">
    <property type="match status" value="1"/>
</dbReference>
<evidence type="ECO:0000313" key="4">
    <source>
        <dbReference type="Proteomes" id="UP000008975"/>
    </source>
</evidence>
<feature type="region of interest" description="Disordered" evidence="1">
    <location>
        <begin position="201"/>
        <end position="220"/>
    </location>
</feature>
<feature type="compositionally biased region" description="Low complexity" evidence="1">
    <location>
        <begin position="472"/>
        <end position="481"/>
    </location>
</feature>
<accession>E8N8A5</accession>
<proteinExistence type="predicted"/>
<feature type="compositionally biased region" description="Low complexity" evidence="1">
    <location>
        <begin position="420"/>
        <end position="459"/>
    </location>
</feature>
<evidence type="ECO:0000313" key="3">
    <source>
        <dbReference type="EMBL" id="BAJ73125.1"/>
    </source>
</evidence>
<evidence type="ECO:0000256" key="1">
    <source>
        <dbReference type="SAM" id="MobiDB-lite"/>
    </source>
</evidence>
<dbReference type="OrthoDB" id="3261064at2"/>
<dbReference type="KEGG" id="mts:MTES_0161"/>
<dbReference type="Pfam" id="PF02720">
    <property type="entry name" value="DUF222"/>
    <property type="match status" value="2"/>
</dbReference>
<dbReference type="InterPro" id="IPR003870">
    <property type="entry name" value="DUF222"/>
</dbReference>
<feature type="domain" description="HNH nuclease" evidence="2">
    <location>
        <begin position="564"/>
        <end position="616"/>
    </location>
</feature>
<dbReference type="CDD" id="cd00085">
    <property type="entry name" value="HNHc"/>
    <property type="match status" value="1"/>
</dbReference>
<protein>
    <recommendedName>
        <fullName evidence="2">HNH nuclease domain-containing protein</fullName>
    </recommendedName>
</protein>
<reference key="2">
    <citation type="submission" date="2011-02" db="EMBL/GenBank/DDBJ databases">
        <title>Genome sequence of Microbacterium testaceum StLB037.</title>
        <authorList>
            <person name="Morohoshi T."/>
            <person name="Wang W.Z."/>
            <person name="Someya N."/>
            <person name="Ikeda T."/>
        </authorList>
    </citation>
    <scope>NUCLEOTIDE SEQUENCE</scope>
    <source>
        <strain>StLB037</strain>
    </source>
</reference>
<name>E8N8A5_MICTS</name>
<feature type="region of interest" description="Disordered" evidence="1">
    <location>
        <begin position="235"/>
        <end position="256"/>
    </location>
</feature>